<feature type="domain" description="Tyrosine specific protein phosphatases" evidence="2">
    <location>
        <begin position="149"/>
        <end position="187"/>
    </location>
</feature>
<dbReference type="InterPro" id="IPR000387">
    <property type="entry name" value="Tyr_Pase_dom"/>
</dbReference>
<dbReference type="SMART" id="SM00194">
    <property type="entry name" value="PTPc"/>
    <property type="match status" value="1"/>
</dbReference>
<accession>A0A0K0DMA0</accession>
<dbReference type="GO" id="GO:0004725">
    <property type="term" value="F:protein tyrosine phosphatase activity"/>
    <property type="evidence" value="ECO:0007669"/>
    <property type="project" value="InterPro"/>
</dbReference>
<dbReference type="PANTHER" id="PTHR46163:SF5">
    <property type="entry name" value="TYROSINE-PROTEIN PHOSPHATASE"/>
    <property type="match status" value="1"/>
</dbReference>
<dbReference type="WBParaSite" id="ACAC_0001279801-mRNA-1">
    <property type="protein sequence ID" value="ACAC_0001279801-mRNA-1"/>
    <property type="gene ID" value="ACAC_0001279801"/>
</dbReference>
<evidence type="ECO:0000259" key="1">
    <source>
        <dbReference type="PROSITE" id="PS50055"/>
    </source>
</evidence>
<dbReference type="SUPFAM" id="SSF52799">
    <property type="entry name" value="(Phosphotyrosine protein) phosphatases II"/>
    <property type="match status" value="1"/>
</dbReference>
<dbReference type="PROSITE" id="PS50055">
    <property type="entry name" value="TYR_PHOSPHATASE_PTP"/>
    <property type="match status" value="1"/>
</dbReference>
<feature type="domain" description="Tyrosine-protein phosphatase" evidence="1">
    <location>
        <begin position="6"/>
        <end position="203"/>
    </location>
</feature>
<dbReference type="PRINTS" id="PR00700">
    <property type="entry name" value="PRTYPHPHTASE"/>
</dbReference>
<reference evidence="3" key="1">
    <citation type="submission" date="2012-09" db="EMBL/GenBank/DDBJ databases">
        <authorList>
            <person name="Martin A.A."/>
        </authorList>
    </citation>
    <scope>NUCLEOTIDE SEQUENCE</scope>
</reference>
<dbReference type="Pfam" id="PF00102">
    <property type="entry name" value="Y_phosphatase"/>
    <property type="match status" value="2"/>
</dbReference>
<dbReference type="InterPro" id="IPR016130">
    <property type="entry name" value="Tyr_Pase_AS"/>
</dbReference>
<keyword evidence="3" id="KW-1185">Reference proteome</keyword>
<protein>
    <submittedName>
        <fullName evidence="4">Protein-tyrosine phosphatase</fullName>
    </submittedName>
</protein>
<dbReference type="SMART" id="SM00404">
    <property type="entry name" value="PTPc_motif"/>
    <property type="match status" value="1"/>
</dbReference>
<evidence type="ECO:0000313" key="4">
    <source>
        <dbReference type="WBParaSite" id="ACAC_0001279801-mRNA-1"/>
    </source>
</evidence>
<sequence length="258" mass="29822">MGVEGRLKEFAVLKSYLAVSYARNIFDQNPTKNRYKDVICNEITRVSIKDGKRSDYIHANYVKGDYLQNTFICTQGPMPTTVYDFWRMIVSENVTHIVMLCETIENGKAKCEQYWPIAQDEKMTIEGNRESFIILTDYHIDVPDKTVPKSLLAVFRILEVVRRSSNPIVIHCSAGIGRTGSMMAIEMGLQTLLAGQKLNLLETYVYFFYFILYFKWRGKCGVWRCPVAHTWNRSSRPWPSKVSIPPELANWYQTCLEG</sequence>
<dbReference type="PANTHER" id="PTHR46163">
    <property type="entry name" value="TYROSINE-PROTEIN PHOSPHATASE-RELATED"/>
    <property type="match status" value="1"/>
</dbReference>
<dbReference type="CDD" id="cd00047">
    <property type="entry name" value="PTPc"/>
    <property type="match status" value="1"/>
</dbReference>
<evidence type="ECO:0000313" key="3">
    <source>
        <dbReference type="Proteomes" id="UP000035642"/>
    </source>
</evidence>
<dbReference type="InterPro" id="IPR029021">
    <property type="entry name" value="Prot-tyrosine_phosphatase-like"/>
</dbReference>
<evidence type="ECO:0000259" key="2">
    <source>
        <dbReference type="PROSITE" id="PS50056"/>
    </source>
</evidence>
<dbReference type="InterPro" id="IPR052782">
    <property type="entry name" value="Oocyte-zygote_transition_reg"/>
</dbReference>
<dbReference type="Gene3D" id="3.90.190.10">
    <property type="entry name" value="Protein tyrosine phosphatase superfamily"/>
    <property type="match status" value="2"/>
</dbReference>
<dbReference type="InterPro" id="IPR000242">
    <property type="entry name" value="PTP_cat"/>
</dbReference>
<dbReference type="AlphaFoldDB" id="A0A0K0DMA0"/>
<dbReference type="PROSITE" id="PS00383">
    <property type="entry name" value="TYR_PHOSPHATASE_1"/>
    <property type="match status" value="1"/>
</dbReference>
<dbReference type="Proteomes" id="UP000035642">
    <property type="component" value="Unassembled WGS sequence"/>
</dbReference>
<dbReference type="PROSITE" id="PS50056">
    <property type="entry name" value="TYR_PHOSPHATASE_2"/>
    <property type="match status" value="1"/>
</dbReference>
<dbReference type="STRING" id="6313.A0A0K0DMA0"/>
<dbReference type="InterPro" id="IPR003595">
    <property type="entry name" value="Tyr_Pase_cat"/>
</dbReference>
<organism evidence="3 4">
    <name type="scientific">Angiostrongylus cantonensis</name>
    <name type="common">Rat lungworm</name>
    <dbReference type="NCBI Taxonomy" id="6313"/>
    <lineage>
        <taxon>Eukaryota</taxon>
        <taxon>Metazoa</taxon>
        <taxon>Ecdysozoa</taxon>
        <taxon>Nematoda</taxon>
        <taxon>Chromadorea</taxon>
        <taxon>Rhabditida</taxon>
        <taxon>Rhabditina</taxon>
        <taxon>Rhabditomorpha</taxon>
        <taxon>Strongyloidea</taxon>
        <taxon>Metastrongylidae</taxon>
        <taxon>Angiostrongylus</taxon>
    </lineage>
</organism>
<proteinExistence type="predicted"/>
<name>A0A0K0DMA0_ANGCA</name>
<reference evidence="4" key="2">
    <citation type="submission" date="2017-02" db="UniProtKB">
        <authorList>
            <consortium name="WormBaseParasite"/>
        </authorList>
    </citation>
    <scope>IDENTIFICATION</scope>
</reference>